<sequence>MRPDDMPLVETSRLAALALVNHINQPQDTGPRRAFVQMEVPGALKAEDRDFLVRYAHQLTEYGGQLERMARGVDLRGIDGVTQAELFAVGRACGTLLHKIGVRLEQDKAARMVGKRNTQLKRAA</sequence>
<accession>A0A840RE72</accession>
<evidence type="ECO:0000313" key="2">
    <source>
        <dbReference type="Proteomes" id="UP000543030"/>
    </source>
</evidence>
<keyword evidence="2" id="KW-1185">Reference proteome</keyword>
<comment type="caution">
    <text evidence="1">The sequence shown here is derived from an EMBL/GenBank/DDBJ whole genome shotgun (WGS) entry which is preliminary data.</text>
</comment>
<dbReference type="AlphaFoldDB" id="A0A840RE72"/>
<evidence type="ECO:0000313" key="1">
    <source>
        <dbReference type="EMBL" id="MBB5190670.1"/>
    </source>
</evidence>
<organism evidence="1 2">
    <name type="scientific">Silvimonas terrae</name>
    <dbReference type="NCBI Taxonomy" id="300266"/>
    <lineage>
        <taxon>Bacteria</taxon>
        <taxon>Pseudomonadati</taxon>
        <taxon>Pseudomonadota</taxon>
        <taxon>Betaproteobacteria</taxon>
        <taxon>Neisseriales</taxon>
        <taxon>Chitinibacteraceae</taxon>
        <taxon>Silvimonas</taxon>
    </lineage>
</organism>
<dbReference type="Proteomes" id="UP000543030">
    <property type="component" value="Unassembled WGS sequence"/>
</dbReference>
<proteinExistence type="predicted"/>
<dbReference type="EMBL" id="JACHHN010000002">
    <property type="protein sequence ID" value="MBB5190670.1"/>
    <property type="molecule type" value="Genomic_DNA"/>
</dbReference>
<dbReference type="RefSeq" id="WP_184098887.1">
    <property type="nucleotide sequence ID" value="NZ_JACHHN010000002.1"/>
</dbReference>
<reference evidence="1 2" key="1">
    <citation type="submission" date="2020-08" db="EMBL/GenBank/DDBJ databases">
        <title>Genomic Encyclopedia of Type Strains, Phase IV (KMG-IV): sequencing the most valuable type-strain genomes for metagenomic binning, comparative biology and taxonomic classification.</title>
        <authorList>
            <person name="Goeker M."/>
        </authorList>
    </citation>
    <scope>NUCLEOTIDE SEQUENCE [LARGE SCALE GENOMIC DNA]</scope>
    <source>
        <strain evidence="1 2">DSM 18233</strain>
    </source>
</reference>
<gene>
    <name evidence="1" type="ORF">HNQ50_001392</name>
</gene>
<name>A0A840RE72_9NEIS</name>
<protein>
    <submittedName>
        <fullName evidence="1">Uncharacterized protein</fullName>
    </submittedName>
</protein>